<evidence type="ECO:0000313" key="4">
    <source>
        <dbReference type="EMBL" id="TQJ07825.1"/>
    </source>
</evidence>
<dbReference type="PIRSF" id="PIRSF036625">
    <property type="entry name" value="GAF_ANTAR"/>
    <property type="match status" value="1"/>
</dbReference>
<dbReference type="InterPro" id="IPR036388">
    <property type="entry name" value="WH-like_DNA-bd_sf"/>
</dbReference>
<sequence length="237" mass="25311">MSPSPLSDPSGLAALSDELGHLLRAEAASLGDVVDVAAKWVPGTAGASITSYRGAHFTTDAATDERVRRADALQYDLGSGPCVDAVLDDAIYHPDDLLTDGRWPEFGSRVAHEEGYRSLLSYRLHTGIDEVVSGLNLYADEPGAYDDTSVARGLLVATRAAAVIAGRKMSHLQKALESSRDIGAAVGVLMSAHKVTREQAFDLLSIASQRRNRRLRDVAAEVVESGWLQQRSEGAQA</sequence>
<dbReference type="SMART" id="SM01012">
    <property type="entry name" value="ANTAR"/>
    <property type="match status" value="1"/>
</dbReference>
<dbReference type="SUPFAM" id="SSF55781">
    <property type="entry name" value="GAF domain-like"/>
    <property type="match status" value="1"/>
</dbReference>
<protein>
    <submittedName>
        <fullName evidence="4">ANTAR domain-containing protein</fullName>
    </submittedName>
</protein>
<dbReference type="SUPFAM" id="SSF52172">
    <property type="entry name" value="CheY-like"/>
    <property type="match status" value="1"/>
</dbReference>
<dbReference type="RefSeq" id="WP_141847117.1">
    <property type="nucleotide sequence ID" value="NZ_BAAAPR010000017.1"/>
</dbReference>
<organism evidence="4 5">
    <name type="scientific">Lapillicoccus jejuensis</name>
    <dbReference type="NCBI Taxonomy" id="402171"/>
    <lineage>
        <taxon>Bacteria</taxon>
        <taxon>Bacillati</taxon>
        <taxon>Actinomycetota</taxon>
        <taxon>Actinomycetes</taxon>
        <taxon>Micrococcales</taxon>
        <taxon>Intrasporangiaceae</taxon>
        <taxon>Lapillicoccus</taxon>
    </lineage>
</organism>
<dbReference type="OrthoDB" id="3688893at2"/>
<dbReference type="Gene3D" id="1.10.10.10">
    <property type="entry name" value="Winged helix-like DNA-binding domain superfamily/Winged helix DNA-binding domain"/>
    <property type="match status" value="1"/>
</dbReference>
<dbReference type="Pfam" id="PF03861">
    <property type="entry name" value="ANTAR"/>
    <property type="match status" value="1"/>
</dbReference>
<evidence type="ECO:0000256" key="1">
    <source>
        <dbReference type="ARBA" id="ARBA00023015"/>
    </source>
</evidence>
<keyword evidence="5" id="KW-1185">Reference proteome</keyword>
<dbReference type="EMBL" id="VFMN01000001">
    <property type="protein sequence ID" value="TQJ07825.1"/>
    <property type="molecule type" value="Genomic_DNA"/>
</dbReference>
<dbReference type="InterPro" id="IPR012074">
    <property type="entry name" value="GAF_ANTAR"/>
</dbReference>
<evidence type="ECO:0000313" key="5">
    <source>
        <dbReference type="Proteomes" id="UP000317893"/>
    </source>
</evidence>
<name>A0A542DXM6_9MICO</name>
<dbReference type="Gene3D" id="3.30.450.40">
    <property type="match status" value="1"/>
</dbReference>
<keyword evidence="2" id="KW-0804">Transcription</keyword>
<reference evidence="4 5" key="1">
    <citation type="submission" date="2019-06" db="EMBL/GenBank/DDBJ databases">
        <title>Sequencing the genomes of 1000 actinobacteria strains.</title>
        <authorList>
            <person name="Klenk H.-P."/>
        </authorList>
    </citation>
    <scope>NUCLEOTIDE SEQUENCE [LARGE SCALE GENOMIC DNA]</scope>
    <source>
        <strain evidence="4 5">DSM 18607</strain>
    </source>
</reference>
<dbReference type="InterPro" id="IPR011006">
    <property type="entry name" value="CheY-like_superfamily"/>
</dbReference>
<dbReference type="Proteomes" id="UP000317893">
    <property type="component" value="Unassembled WGS sequence"/>
</dbReference>
<evidence type="ECO:0000259" key="3">
    <source>
        <dbReference type="PROSITE" id="PS50921"/>
    </source>
</evidence>
<accession>A0A542DXM6</accession>
<evidence type="ECO:0000256" key="2">
    <source>
        <dbReference type="ARBA" id="ARBA00023163"/>
    </source>
</evidence>
<gene>
    <name evidence="4" type="ORF">FB458_0894</name>
</gene>
<feature type="domain" description="ANTAR" evidence="3">
    <location>
        <begin position="162"/>
        <end position="223"/>
    </location>
</feature>
<dbReference type="InterPro" id="IPR029016">
    <property type="entry name" value="GAF-like_dom_sf"/>
</dbReference>
<dbReference type="InterPro" id="IPR005561">
    <property type="entry name" value="ANTAR"/>
</dbReference>
<dbReference type="PROSITE" id="PS50921">
    <property type="entry name" value="ANTAR"/>
    <property type="match status" value="1"/>
</dbReference>
<keyword evidence="1" id="KW-0805">Transcription regulation</keyword>
<proteinExistence type="predicted"/>
<dbReference type="GO" id="GO:0003723">
    <property type="term" value="F:RNA binding"/>
    <property type="evidence" value="ECO:0007669"/>
    <property type="project" value="InterPro"/>
</dbReference>
<comment type="caution">
    <text evidence="4">The sequence shown here is derived from an EMBL/GenBank/DDBJ whole genome shotgun (WGS) entry which is preliminary data.</text>
</comment>
<dbReference type="AlphaFoldDB" id="A0A542DXM6"/>